<dbReference type="InterPro" id="IPR029062">
    <property type="entry name" value="Class_I_gatase-like"/>
</dbReference>
<dbReference type="GO" id="GO:0020037">
    <property type="term" value="F:heme binding"/>
    <property type="evidence" value="ECO:0007669"/>
    <property type="project" value="InterPro"/>
</dbReference>
<dbReference type="Pfam" id="PF23500">
    <property type="entry name" value="DUF7133"/>
    <property type="match status" value="1"/>
</dbReference>
<protein>
    <submittedName>
        <fullName evidence="7">Dehydrogenase</fullName>
    </submittedName>
</protein>
<dbReference type="Proteomes" id="UP000652567">
    <property type="component" value="Unassembled WGS sequence"/>
</dbReference>
<dbReference type="PANTHER" id="PTHR33546:SF1">
    <property type="entry name" value="LARGE, MULTIFUNCTIONAL SECRETED PROTEIN"/>
    <property type="match status" value="1"/>
</dbReference>
<comment type="caution">
    <text evidence="7">The sequence shown here is derived from an EMBL/GenBank/DDBJ whole genome shotgun (WGS) entry which is preliminary data.</text>
</comment>
<dbReference type="InterPro" id="IPR009056">
    <property type="entry name" value="Cyt_c-like_dom"/>
</dbReference>
<dbReference type="SUPFAM" id="SSF46626">
    <property type="entry name" value="Cytochrome c"/>
    <property type="match status" value="2"/>
</dbReference>
<proteinExistence type="predicted"/>
<dbReference type="PANTHER" id="PTHR33546">
    <property type="entry name" value="LARGE, MULTIFUNCTIONAL SECRETED PROTEIN-RELATED"/>
    <property type="match status" value="1"/>
</dbReference>
<dbReference type="PROSITE" id="PS01159">
    <property type="entry name" value="WW_DOMAIN_1"/>
    <property type="match status" value="1"/>
</dbReference>
<dbReference type="InterPro" id="IPR036909">
    <property type="entry name" value="Cyt_c-like_dom_sf"/>
</dbReference>
<accession>A0A928V4P3</accession>
<evidence type="ECO:0000313" key="7">
    <source>
        <dbReference type="EMBL" id="MBE8716559.1"/>
    </source>
</evidence>
<reference evidence="7" key="1">
    <citation type="submission" date="2018-07" db="EMBL/GenBank/DDBJ databases">
        <title>Genome assembly of strain Ka43.</title>
        <authorList>
            <person name="Kukolya J."/>
            <person name="Nagy I."/>
            <person name="Horvath B."/>
            <person name="Toth A."/>
        </authorList>
    </citation>
    <scope>NUCLEOTIDE SEQUENCE</scope>
    <source>
        <strain evidence="7">KB43</strain>
    </source>
</reference>
<dbReference type="GO" id="GO:0009055">
    <property type="term" value="F:electron transfer activity"/>
    <property type="evidence" value="ECO:0007669"/>
    <property type="project" value="InterPro"/>
</dbReference>
<evidence type="ECO:0000313" key="8">
    <source>
        <dbReference type="Proteomes" id="UP000652567"/>
    </source>
</evidence>
<dbReference type="SUPFAM" id="SSF52317">
    <property type="entry name" value="Class I glutamine amidotransferase-like"/>
    <property type="match status" value="1"/>
</dbReference>
<keyword evidence="1 4" id="KW-0349">Heme</keyword>
<dbReference type="InterPro" id="IPR001202">
    <property type="entry name" value="WW_dom"/>
</dbReference>
<keyword evidence="3 4" id="KW-0408">Iron</keyword>
<evidence type="ECO:0000256" key="5">
    <source>
        <dbReference type="SAM" id="SignalP"/>
    </source>
</evidence>
<dbReference type="InterPro" id="IPR055557">
    <property type="entry name" value="DUF7133"/>
</dbReference>
<dbReference type="GO" id="GO:0046872">
    <property type="term" value="F:metal ion binding"/>
    <property type="evidence" value="ECO:0007669"/>
    <property type="project" value="UniProtKB-KW"/>
</dbReference>
<sequence>MSGRFPTSYKTPLIKTRAMNIIKNNPLAKPFKTLTLLVVCFALPFGSAVADDEAGIINLLFVGHEQREGSGYHLSHVYAPMLSQSLGHEKIRLEYHEDLSSFTDEGLAQYDAVMLYANYDELKPAQEKALLDYVDNGGAFLPIHSASACFGHSDNFVKLVGGRFHSHGYESFTTRTAPGQENHQILRGFKNFETKDETYVHRDHNEAGRTVLTLREDEPWTWVREQGKGRVFYTAYGHDENTWGQPAFHDLLIRGILWSVGDEKRDANRALVKTLPKAVYEDKGTIPNYRRVSPPPQFQNPLSAEDSMALTMEEQGFELQLFVAEPDIVNPVAFTWDDRGRLFVVESVDYPNEVHPDSKGNDRITMCEDTNGDGRADRCSVFADGLNIPTGIVAVNGGFIVSQAPHFLFLKDTDGDGKADVKEIINSVWGVDDTHAGPSNLRYGHDNRIWGGVGYSGTESANQGNFQNGLFRMDVDGTNIEPIAQLNNNTWGLGLSEDFEVFGSTANNAPAWHVPVWRNFLYGKHDGVSPGMAAKIDSFSQVFPATYNFLQVDAHGRYTAGSGFNLYTARAFPERFWNSSAFIGEPTAHLLGQFFLKENGSTYKANNRGSIVSSTDEWLSPVYSDVGPDGQLWIADWYNFIIQHNPKPTKNSAGFDAEMGAGNAHVNPLRDGKHGRIYRLVSKQATAQASLDLSKADTATLVETFGNDNMFWRMTAQSKLVQEKRTDAIPVLRNILTGAAQIDAIGLDPRSIHAIWTLQGLGAFTMEQKANAKAIQAALKHTSAATRKNAVRALLESGSAADLKLAAAQLQDKDAKTRLWALLAIAQQKPSKEAAQQLLRLRTDLTQDEWLAKAFTLAAIQHGEFYWDALNRGGSAVKGDFLKGFAAQEQTPEYLLAKDHLSGDKVDFNKTLTSWKRISDGRLPLMAMGVVEVWRAGLKQPSDKELENLQALIDTFDSDAQMAFKLKASGLALNFNKVEEAAYAKYHEQYAFKPHVSNWGSKDKGLELYQQHCASCHSGNAGGDQALGAPSLAGMDNWYVQIQLQKFLAGLRGTHFKDVDGISMRAALEFMQPEQTVYFGASLAHYVESLPKVEQPVTVTGNAQRGAEHYVTCVACHGADGKGNRELEAPPLAGQADWYLLKQLEKYQAGARGHDPRDVQGQQMAAMSKVLPDEQAVKDVIAFIQTLANKK</sequence>
<evidence type="ECO:0000256" key="2">
    <source>
        <dbReference type="ARBA" id="ARBA00022723"/>
    </source>
</evidence>
<dbReference type="PROSITE" id="PS51007">
    <property type="entry name" value="CYTC"/>
    <property type="match status" value="2"/>
</dbReference>
<keyword evidence="5" id="KW-0732">Signal</keyword>
<feature type="domain" description="Cytochrome c" evidence="6">
    <location>
        <begin position="1101"/>
        <end position="1188"/>
    </location>
</feature>
<evidence type="ECO:0000256" key="1">
    <source>
        <dbReference type="ARBA" id="ARBA00022617"/>
    </source>
</evidence>
<dbReference type="InterPro" id="IPR011989">
    <property type="entry name" value="ARM-like"/>
</dbReference>
<dbReference type="EMBL" id="PRDL01000001">
    <property type="protein sequence ID" value="MBE8716559.1"/>
    <property type="molecule type" value="Genomic_DNA"/>
</dbReference>
<dbReference type="InterPro" id="IPR029010">
    <property type="entry name" value="ThuA-like"/>
</dbReference>
<dbReference type="SUPFAM" id="SSF63829">
    <property type="entry name" value="Calcium-dependent phosphotriesterase"/>
    <property type="match status" value="1"/>
</dbReference>
<name>A0A928V4P3_9GAMM</name>
<keyword evidence="8" id="KW-1185">Reference proteome</keyword>
<feature type="chain" id="PRO_5037066198" evidence="5">
    <location>
        <begin position="51"/>
        <end position="1191"/>
    </location>
</feature>
<dbReference type="Gene3D" id="1.25.10.10">
    <property type="entry name" value="Leucine-rich Repeat Variant"/>
    <property type="match status" value="1"/>
</dbReference>
<gene>
    <name evidence="7" type="ORF">C4F51_05080</name>
</gene>
<dbReference type="Gene3D" id="1.10.760.10">
    <property type="entry name" value="Cytochrome c-like domain"/>
    <property type="match status" value="2"/>
</dbReference>
<dbReference type="InterPro" id="IPR013428">
    <property type="entry name" value="Membrane-bound_put_N"/>
</dbReference>
<dbReference type="InterPro" id="IPR016024">
    <property type="entry name" value="ARM-type_fold"/>
</dbReference>
<dbReference type="SUPFAM" id="SSF48371">
    <property type="entry name" value="ARM repeat"/>
    <property type="match status" value="1"/>
</dbReference>
<dbReference type="Pfam" id="PF06283">
    <property type="entry name" value="ThuA"/>
    <property type="match status" value="1"/>
</dbReference>
<dbReference type="AlphaFoldDB" id="A0A928V4P3"/>
<evidence type="ECO:0000259" key="6">
    <source>
        <dbReference type="PROSITE" id="PS51007"/>
    </source>
</evidence>
<dbReference type="Pfam" id="PF00034">
    <property type="entry name" value="Cytochrom_C"/>
    <property type="match status" value="2"/>
</dbReference>
<feature type="domain" description="Cytochrome c" evidence="6">
    <location>
        <begin position="1000"/>
        <end position="1091"/>
    </location>
</feature>
<dbReference type="Gene3D" id="3.40.50.880">
    <property type="match status" value="1"/>
</dbReference>
<keyword evidence="2 4" id="KW-0479">Metal-binding</keyword>
<feature type="signal peptide" evidence="5">
    <location>
        <begin position="1"/>
        <end position="50"/>
    </location>
</feature>
<evidence type="ECO:0000256" key="4">
    <source>
        <dbReference type="PROSITE-ProRule" id="PRU00433"/>
    </source>
</evidence>
<evidence type="ECO:0000256" key="3">
    <source>
        <dbReference type="ARBA" id="ARBA00023004"/>
    </source>
</evidence>
<organism evidence="7 8">
    <name type="scientific">Cellvibrio polysaccharolyticus</name>
    <dbReference type="NCBI Taxonomy" id="2082724"/>
    <lineage>
        <taxon>Bacteria</taxon>
        <taxon>Pseudomonadati</taxon>
        <taxon>Pseudomonadota</taxon>
        <taxon>Gammaproteobacteria</taxon>
        <taxon>Cellvibrionales</taxon>
        <taxon>Cellvibrionaceae</taxon>
        <taxon>Cellvibrio</taxon>
    </lineage>
</organism>
<dbReference type="NCBIfam" id="TIGR02604">
    <property type="entry name" value="Piru_Ver_Nterm"/>
    <property type="match status" value="1"/>
</dbReference>